<accession>A0A0C3QMZ0</accession>
<reference evidence="8" key="2">
    <citation type="submission" date="2015-01" db="EMBL/GenBank/DDBJ databases">
        <title>Evolutionary Origins and Diversification of the Mycorrhizal Mutualists.</title>
        <authorList>
            <consortium name="DOE Joint Genome Institute"/>
            <consortium name="Mycorrhizal Genomics Consortium"/>
            <person name="Kohler A."/>
            <person name="Kuo A."/>
            <person name="Nagy L.G."/>
            <person name="Floudas D."/>
            <person name="Copeland A."/>
            <person name="Barry K.W."/>
            <person name="Cichocki N."/>
            <person name="Veneault-Fourrey C."/>
            <person name="LaButti K."/>
            <person name="Lindquist E.A."/>
            <person name="Lipzen A."/>
            <person name="Lundell T."/>
            <person name="Morin E."/>
            <person name="Murat C."/>
            <person name="Riley R."/>
            <person name="Ohm R."/>
            <person name="Sun H."/>
            <person name="Tunlid A."/>
            <person name="Henrissat B."/>
            <person name="Grigoriev I.V."/>
            <person name="Hibbett D.S."/>
            <person name="Martin F."/>
        </authorList>
    </citation>
    <scope>NUCLEOTIDE SEQUENCE [LARGE SCALE GENOMIC DNA]</scope>
    <source>
        <strain evidence="8">MUT 4182</strain>
    </source>
</reference>
<comment type="subcellular location">
    <subcellularLocation>
        <location evidence="2">Nucleus</location>
        <location evidence="2">Nucleolus</location>
    </subcellularLocation>
</comment>
<dbReference type="PANTHER" id="PTHR12838:SF0">
    <property type="entry name" value="U3 SMALL NUCLEOLAR RNA-ASSOCIATED PROTEIN 11-RELATED"/>
    <property type="match status" value="1"/>
</dbReference>
<evidence type="ECO:0000256" key="2">
    <source>
        <dbReference type="ARBA" id="ARBA00004604"/>
    </source>
</evidence>
<dbReference type="GO" id="GO:0006364">
    <property type="term" value="P:rRNA processing"/>
    <property type="evidence" value="ECO:0007669"/>
    <property type="project" value="UniProtKB-KW"/>
</dbReference>
<evidence type="ECO:0000256" key="1">
    <source>
        <dbReference type="ARBA" id="ARBA00004099"/>
    </source>
</evidence>
<proteinExistence type="inferred from homology"/>
<name>A0A0C3QMZ0_9AGAM</name>
<keyword evidence="5" id="KW-0539">Nucleus</keyword>
<dbReference type="Pfam" id="PF03998">
    <property type="entry name" value="Utp11"/>
    <property type="match status" value="1"/>
</dbReference>
<feature type="non-terminal residue" evidence="7">
    <location>
        <position position="157"/>
    </location>
</feature>
<evidence type="ECO:0000313" key="8">
    <source>
        <dbReference type="Proteomes" id="UP000054248"/>
    </source>
</evidence>
<dbReference type="EMBL" id="KN822984">
    <property type="protein sequence ID" value="KIO29316.1"/>
    <property type="molecule type" value="Genomic_DNA"/>
</dbReference>
<evidence type="ECO:0000256" key="4">
    <source>
        <dbReference type="ARBA" id="ARBA00022552"/>
    </source>
</evidence>
<evidence type="ECO:0008006" key="9">
    <source>
        <dbReference type="Google" id="ProtNLM"/>
    </source>
</evidence>
<dbReference type="STRING" id="1051891.A0A0C3QMZ0"/>
<dbReference type="AlphaFoldDB" id="A0A0C3QMZ0"/>
<organism evidence="7 8">
    <name type="scientific">Tulasnella calospora MUT 4182</name>
    <dbReference type="NCBI Taxonomy" id="1051891"/>
    <lineage>
        <taxon>Eukaryota</taxon>
        <taxon>Fungi</taxon>
        <taxon>Dikarya</taxon>
        <taxon>Basidiomycota</taxon>
        <taxon>Agaricomycotina</taxon>
        <taxon>Agaricomycetes</taxon>
        <taxon>Cantharellales</taxon>
        <taxon>Tulasnellaceae</taxon>
        <taxon>Tulasnella</taxon>
    </lineage>
</organism>
<dbReference type="GO" id="GO:0032040">
    <property type="term" value="C:small-subunit processome"/>
    <property type="evidence" value="ECO:0007669"/>
    <property type="project" value="InterPro"/>
</dbReference>
<dbReference type="OrthoDB" id="29058at2759"/>
<keyword evidence="4" id="KW-0698">rRNA processing</keyword>
<gene>
    <name evidence="7" type="ORF">M407DRAFT_170678</name>
</gene>
<dbReference type="HOGENOM" id="CLU_142016_0_0_1"/>
<evidence type="ECO:0000256" key="6">
    <source>
        <dbReference type="SAM" id="MobiDB-lite"/>
    </source>
</evidence>
<feature type="compositionally biased region" description="Polar residues" evidence="6">
    <location>
        <begin position="1"/>
        <end position="11"/>
    </location>
</feature>
<comment type="similarity">
    <text evidence="3">Belongs to the UTP11 family.</text>
</comment>
<evidence type="ECO:0000313" key="7">
    <source>
        <dbReference type="EMBL" id="KIO29316.1"/>
    </source>
</evidence>
<keyword evidence="8" id="KW-1185">Reference proteome</keyword>
<protein>
    <recommendedName>
        <fullName evidence="9">U3 small nucleolar RNA-associated protein 11</fullName>
    </recommendedName>
</protein>
<evidence type="ECO:0000256" key="5">
    <source>
        <dbReference type="ARBA" id="ARBA00023242"/>
    </source>
</evidence>
<evidence type="ECO:0000256" key="3">
    <source>
        <dbReference type="ARBA" id="ARBA00008105"/>
    </source>
</evidence>
<feature type="region of interest" description="Disordered" evidence="6">
    <location>
        <begin position="1"/>
        <end position="26"/>
    </location>
</feature>
<dbReference type="PANTHER" id="PTHR12838">
    <property type="entry name" value="U3 SMALL NUCLEOLAR RNA-ASSOCIATED PROTEIN 11"/>
    <property type="match status" value="1"/>
</dbReference>
<comment type="function">
    <text evidence="1">Involved in nucleolar processing of pre-18S ribosomal RNA.</text>
</comment>
<sequence length="157" mass="18426">MVSSSAKSPVQTREHRERGQPLERQKLGILEKKKDYVVRAKNYHTKRLRVERLKEKAKDRNKDEFYYAMNNQKTDRGVHISYRENQSLTTEIAKVLKAQDANYIRTMKRANLKVSLFPPAAKRFALTRIPHQRIASLKSQLMILADLVRTNSKMDEE</sequence>
<feature type="compositionally biased region" description="Basic and acidic residues" evidence="6">
    <location>
        <begin position="12"/>
        <end position="26"/>
    </location>
</feature>
<dbReference type="InterPro" id="IPR007144">
    <property type="entry name" value="SSU_processome_Utp11"/>
</dbReference>
<dbReference type="Proteomes" id="UP000054248">
    <property type="component" value="Unassembled WGS sequence"/>
</dbReference>
<reference evidence="7 8" key="1">
    <citation type="submission" date="2014-04" db="EMBL/GenBank/DDBJ databases">
        <authorList>
            <consortium name="DOE Joint Genome Institute"/>
            <person name="Kuo A."/>
            <person name="Girlanda M."/>
            <person name="Perotto S."/>
            <person name="Kohler A."/>
            <person name="Nagy L.G."/>
            <person name="Floudas D."/>
            <person name="Copeland A."/>
            <person name="Barry K.W."/>
            <person name="Cichocki N."/>
            <person name="Veneault-Fourrey C."/>
            <person name="LaButti K."/>
            <person name="Lindquist E.A."/>
            <person name="Lipzen A."/>
            <person name="Lundell T."/>
            <person name="Morin E."/>
            <person name="Murat C."/>
            <person name="Sun H."/>
            <person name="Tunlid A."/>
            <person name="Henrissat B."/>
            <person name="Grigoriev I.V."/>
            <person name="Hibbett D.S."/>
            <person name="Martin F."/>
            <person name="Nordberg H.P."/>
            <person name="Cantor M.N."/>
            <person name="Hua S.X."/>
        </authorList>
    </citation>
    <scope>NUCLEOTIDE SEQUENCE [LARGE SCALE GENOMIC DNA]</scope>
    <source>
        <strain evidence="7 8">MUT 4182</strain>
    </source>
</reference>